<dbReference type="GeneID" id="37017422"/>
<dbReference type="OrthoDB" id="8117402at2759"/>
<dbReference type="RefSeq" id="XP_025350034.1">
    <property type="nucleotide sequence ID" value="XM_025495688.1"/>
</dbReference>
<keyword evidence="8" id="KW-1185">Reference proteome</keyword>
<feature type="domain" description="C2H2-type" evidence="6">
    <location>
        <begin position="8"/>
        <end position="35"/>
    </location>
</feature>
<dbReference type="GO" id="GO:0000981">
    <property type="term" value="F:DNA-binding transcription factor activity, RNA polymerase II-specific"/>
    <property type="evidence" value="ECO:0007669"/>
    <property type="project" value="TreeGrafter"/>
</dbReference>
<accession>A0A316UDF2</accession>
<evidence type="ECO:0000313" key="7">
    <source>
        <dbReference type="EMBL" id="PWN22874.1"/>
    </source>
</evidence>
<dbReference type="GO" id="GO:0045944">
    <property type="term" value="P:positive regulation of transcription by RNA polymerase II"/>
    <property type="evidence" value="ECO:0007669"/>
    <property type="project" value="UniProtKB-ARBA"/>
</dbReference>
<evidence type="ECO:0000256" key="1">
    <source>
        <dbReference type="ARBA" id="ARBA00022723"/>
    </source>
</evidence>
<organism evidence="7 8">
    <name type="scientific">Pseudomicrostroma glucosiphilum</name>
    <dbReference type="NCBI Taxonomy" id="1684307"/>
    <lineage>
        <taxon>Eukaryota</taxon>
        <taxon>Fungi</taxon>
        <taxon>Dikarya</taxon>
        <taxon>Basidiomycota</taxon>
        <taxon>Ustilaginomycotina</taxon>
        <taxon>Exobasidiomycetes</taxon>
        <taxon>Microstromatales</taxon>
        <taxon>Microstromatales incertae sedis</taxon>
        <taxon>Pseudomicrostroma</taxon>
    </lineage>
</organism>
<dbReference type="PROSITE" id="PS50157">
    <property type="entry name" value="ZINC_FINGER_C2H2_2"/>
    <property type="match status" value="2"/>
</dbReference>
<evidence type="ECO:0000256" key="3">
    <source>
        <dbReference type="ARBA" id="ARBA00022771"/>
    </source>
</evidence>
<dbReference type="GO" id="GO:0005634">
    <property type="term" value="C:nucleus"/>
    <property type="evidence" value="ECO:0007669"/>
    <property type="project" value="UniProtKB-ARBA"/>
</dbReference>
<evidence type="ECO:0000259" key="6">
    <source>
        <dbReference type="PROSITE" id="PS50157"/>
    </source>
</evidence>
<keyword evidence="2" id="KW-0677">Repeat</keyword>
<keyword evidence="3 5" id="KW-0863">Zinc-finger</keyword>
<dbReference type="PANTHER" id="PTHR19818">
    <property type="entry name" value="ZINC FINGER PROTEIN ZIC AND GLI"/>
    <property type="match status" value="1"/>
</dbReference>
<dbReference type="AlphaFoldDB" id="A0A316UDF2"/>
<dbReference type="InterPro" id="IPR050329">
    <property type="entry name" value="GLI_C2H2-zinc-finger"/>
</dbReference>
<dbReference type="GO" id="GO:0008270">
    <property type="term" value="F:zinc ion binding"/>
    <property type="evidence" value="ECO:0007669"/>
    <property type="project" value="UniProtKB-KW"/>
</dbReference>
<evidence type="ECO:0000256" key="4">
    <source>
        <dbReference type="ARBA" id="ARBA00022833"/>
    </source>
</evidence>
<dbReference type="STRING" id="1684307.A0A316UDF2"/>
<evidence type="ECO:0000313" key="8">
    <source>
        <dbReference type="Proteomes" id="UP000245942"/>
    </source>
</evidence>
<dbReference type="Proteomes" id="UP000245942">
    <property type="component" value="Unassembled WGS sequence"/>
</dbReference>
<dbReference type="SMART" id="SM00355">
    <property type="entry name" value="ZnF_C2H2"/>
    <property type="match status" value="2"/>
</dbReference>
<feature type="domain" description="C2H2-type" evidence="6">
    <location>
        <begin position="38"/>
        <end position="68"/>
    </location>
</feature>
<sequence length="82" mass="9639">MKDGKRHYRCDVCHKLFDRAFNMKTHRVIHESYREHPFACPFDECGKRFSRKADCNRHTKSVHLRKGQTLNGRPLAVVVDVG</sequence>
<dbReference type="Gene3D" id="3.30.160.60">
    <property type="entry name" value="Classic Zinc Finger"/>
    <property type="match status" value="2"/>
</dbReference>
<evidence type="ECO:0000256" key="5">
    <source>
        <dbReference type="PROSITE-ProRule" id="PRU00042"/>
    </source>
</evidence>
<name>A0A316UDF2_9BASI</name>
<dbReference type="PANTHER" id="PTHR19818:SF139">
    <property type="entry name" value="PAIR-RULE PROTEIN ODD-PAIRED"/>
    <property type="match status" value="1"/>
</dbReference>
<keyword evidence="4" id="KW-0862">Zinc</keyword>
<dbReference type="GO" id="GO:0000978">
    <property type="term" value="F:RNA polymerase II cis-regulatory region sequence-specific DNA binding"/>
    <property type="evidence" value="ECO:0007669"/>
    <property type="project" value="TreeGrafter"/>
</dbReference>
<gene>
    <name evidence="7" type="ORF">BCV69DRAFT_99877</name>
</gene>
<reference evidence="7 8" key="1">
    <citation type="journal article" date="2018" name="Mol. Biol. Evol.">
        <title>Broad Genomic Sampling Reveals a Smut Pathogenic Ancestry of the Fungal Clade Ustilaginomycotina.</title>
        <authorList>
            <person name="Kijpornyongpan T."/>
            <person name="Mondo S.J."/>
            <person name="Barry K."/>
            <person name="Sandor L."/>
            <person name="Lee J."/>
            <person name="Lipzen A."/>
            <person name="Pangilinan J."/>
            <person name="LaButti K."/>
            <person name="Hainaut M."/>
            <person name="Henrissat B."/>
            <person name="Grigoriev I.V."/>
            <person name="Spatafora J.W."/>
            <person name="Aime M.C."/>
        </authorList>
    </citation>
    <scope>NUCLEOTIDE SEQUENCE [LARGE SCALE GENOMIC DNA]</scope>
    <source>
        <strain evidence="7 8">MCA 4718</strain>
    </source>
</reference>
<dbReference type="PROSITE" id="PS00028">
    <property type="entry name" value="ZINC_FINGER_C2H2_1"/>
    <property type="match status" value="2"/>
</dbReference>
<dbReference type="SUPFAM" id="SSF57667">
    <property type="entry name" value="beta-beta-alpha zinc fingers"/>
    <property type="match status" value="1"/>
</dbReference>
<dbReference type="InterPro" id="IPR013087">
    <property type="entry name" value="Znf_C2H2_type"/>
</dbReference>
<dbReference type="EMBL" id="KZ819322">
    <property type="protein sequence ID" value="PWN22874.1"/>
    <property type="molecule type" value="Genomic_DNA"/>
</dbReference>
<dbReference type="InterPro" id="IPR036236">
    <property type="entry name" value="Znf_C2H2_sf"/>
</dbReference>
<proteinExistence type="predicted"/>
<protein>
    <recommendedName>
        <fullName evidence="6">C2H2-type domain-containing protein</fullName>
    </recommendedName>
</protein>
<dbReference type="Pfam" id="PF00096">
    <property type="entry name" value="zf-C2H2"/>
    <property type="match status" value="2"/>
</dbReference>
<evidence type="ECO:0000256" key="2">
    <source>
        <dbReference type="ARBA" id="ARBA00022737"/>
    </source>
</evidence>
<keyword evidence="1" id="KW-0479">Metal-binding</keyword>